<dbReference type="PANTHER" id="PTHR43266">
    <property type="entry name" value="MACROLIDE-EFFLUX PROTEIN"/>
    <property type="match status" value="1"/>
</dbReference>
<keyword evidence="4 7" id="KW-0812">Transmembrane</keyword>
<evidence type="ECO:0000256" key="5">
    <source>
        <dbReference type="ARBA" id="ARBA00022989"/>
    </source>
</evidence>
<evidence type="ECO:0000256" key="1">
    <source>
        <dbReference type="ARBA" id="ARBA00004651"/>
    </source>
</evidence>
<evidence type="ECO:0008006" key="10">
    <source>
        <dbReference type="Google" id="ProtNLM"/>
    </source>
</evidence>
<dbReference type="EMBL" id="BLAD01000041">
    <property type="protein sequence ID" value="GER99627.1"/>
    <property type="molecule type" value="Genomic_DNA"/>
</dbReference>
<dbReference type="Pfam" id="PF07690">
    <property type="entry name" value="MFS_1"/>
    <property type="match status" value="1"/>
</dbReference>
<feature type="transmembrane region" description="Helical" evidence="7">
    <location>
        <begin position="251"/>
        <end position="273"/>
    </location>
</feature>
<dbReference type="InterPro" id="IPR011701">
    <property type="entry name" value="MFS"/>
</dbReference>
<comment type="subcellular location">
    <subcellularLocation>
        <location evidence="1">Cell membrane</location>
        <topology evidence="1">Multi-pass membrane protein</topology>
    </subcellularLocation>
</comment>
<feature type="transmembrane region" description="Helical" evidence="7">
    <location>
        <begin position="72"/>
        <end position="92"/>
    </location>
</feature>
<feature type="transmembrane region" description="Helical" evidence="7">
    <location>
        <begin position="39"/>
        <end position="60"/>
    </location>
</feature>
<dbReference type="GO" id="GO:0022857">
    <property type="term" value="F:transmembrane transporter activity"/>
    <property type="evidence" value="ECO:0007669"/>
    <property type="project" value="InterPro"/>
</dbReference>
<keyword evidence="5 7" id="KW-1133">Transmembrane helix</keyword>
<accession>A0A5M3VZ24</accession>
<sequence length="428" mass="44076">MSDLIRFGIVWCSSLLSGVGSSLTGFVLGVWVYQTTSSTTLFALVMLSGLIPAILVGPFAGVIVDRFDRRRVLIVSDCLTSVSTGVQALLLYSGSLQVWHICVGSFVGAICGTVHMTTYQAMTPLLIPERHLARANGFMQINVAAQIAAPLAAGALLAAIGMAGVLVLDLVTFAIAVGTLVVLRLPAAVLRPPGGGSVNAPLADLSYGWRYLRERRDLLAIVLAFTGFNFTFAIAGVLIQPLILSFGSPGVLGVLMFAGGAGVFVGGLVMGVWGGPKRRIRGMGLFMLLGSAFLVLHTIQPSALLVGVAAACFLFTLPVVHGTGNAVLQSKVEPDALGRVMGTAHTIGGAATPFAYLLAGPLAEYVTEPLLSPGGALSGNIGALIGTGPGRGIAFLILLDALVLAAVAVAVLTVPRLRRVETLAPAVA</sequence>
<evidence type="ECO:0000256" key="7">
    <source>
        <dbReference type="SAM" id="Phobius"/>
    </source>
</evidence>
<feature type="transmembrane region" description="Helical" evidence="7">
    <location>
        <begin position="305"/>
        <end position="328"/>
    </location>
</feature>
<feature type="transmembrane region" description="Helical" evidence="7">
    <location>
        <begin position="393"/>
        <end position="414"/>
    </location>
</feature>
<evidence type="ECO:0000256" key="2">
    <source>
        <dbReference type="ARBA" id="ARBA00022448"/>
    </source>
</evidence>
<feature type="transmembrane region" description="Helical" evidence="7">
    <location>
        <begin position="98"/>
        <end position="117"/>
    </location>
</feature>
<protein>
    <recommendedName>
        <fullName evidence="10">MFS transporter</fullName>
    </recommendedName>
</protein>
<organism evidence="8 9">
    <name type="scientific">Acrocarpospora corrugata</name>
    <dbReference type="NCBI Taxonomy" id="35763"/>
    <lineage>
        <taxon>Bacteria</taxon>
        <taxon>Bacillati</taxon>
        <taxon>Actinomycetota</taxon>
        <taxon>Actinomycetes</taxon>
        <taxon>Streptosporangiales</taxon>
        <taxon>Streptosporangiaceae</taxon>
        <taxon>Acrocarpospora</taxon>
    </lineage>
</organism>
<dbReference type="InterPro" id="IPR036259">
    <property type="entry name" value="MFS_trans_sf"/>
</dbReference>
<proteinExistence type="predicted"/>
<feature type="transmembrane region" description="Helical" evidence="7">
    <location>
        <begin position="280"/>
        <end position="299"/>
    </location>
</feature>
<reference evidence="8 9" key="1">
    <citation type="submission" date="2019-10" db="EMBL/GenBank/DDBJ databases">
        <title>Whole genome shotgun sequence of Acrocarpospora corrugata NBRC 13972.</title>
        <authorList>
            <person name="Ichikawa N."/>
            <person name="Kimura A."/>
            <person name="Kitahashi Y."/>
            <person name="Komaki H."/>
            <person name="Oguchi A."/>
        </authorList>
    </citation>
    <scope>NUCLEOTIDE SEQUENCE [LARGE SCALE GENOMIC DNA]</scope>
    <source>
        <strain evidence="8 9">NBRC 13972</strain>
    </source>
</reference>
<gene>
    <name evidence="8" type="ORF">Acor_16910</name>
</gene>
<evidence type="ECO:0000313" key="8">
    <source>
        <dbReference type="EMBL" id="GER99627.1"/>
    </source>
</evidence>
<dbReference type="PANTHER" id="PTHR43266:SF2">
    <property type="entry name" value="MAJOR FACILITATOR SUPERFAMILY (MFS) PROFILE DOMAIN-CONTAINING PROTEIN"/>
    <property type="match status" value="1"/>
</dbReference>
<name>A0A5M3VZ24_9ACTN</name>
<feature type="transmembrane region" description="Helical" evidence="7">
    <location>
        <begin position="7"/>
        <end position="33"/>
    </location>
</feature>
<keyword evidence="2" id="KW-0813">Transport</keyword>
<evidence type="ECO:0000256" key="4">
    <source>
        <dbReference type="ARBA" id="ARBA00022692"/>
    </source>
</evidence>
<evidence type="ECO:0000256" key="3">
    <source>
        <dbReference type="ARBA" id="ARBA00022475"/>
    </source>
</evidence>
<evidence type="ECO:0000313" key="9">
    <source>
        <dbReference type="Proteomes" id="UP000334990"/>
    </source>
</evidence>
<keyword evidence="6 7" id="KW-0472">Membrane</keyword>
<dbReference type="Proteomes" id="UP000334990">
    <property type="component" value="Unassembled WGS sequence"/>
</dbReference>
<feature type="transmembrane region" description="Helical" evidence="7">
    <location>
        <begin position="340"/>
        <end position="359"/>
    </location>
</feature>
<keyword evidence="3" id="KW-1003">Cell membrane</keyword>
<dbReference type="Gene3D" id="1.20.1250.20">
    <property type="entry name" value="MFS general substrate transporter like domains"/>
    <property type="match status" value="1"/>
</dbReference>
<dbReference type="SUPFAM" id="SSF103473">
    <property type="entry name" value="MFS general substrate transporter"/>
    <property type="match status" value="1"/>
</dbReference>
<feature type="transmembrane region" description="Helical" evidence="7">
    <location>
        <begin position="166"/>
        <end position="183"/>
    </location>
</feature>
<dbReference type="GO" id="GO:0005886">
    <property type="term" value="C:plasma membrane"/>
    <property type="evidence" value="ECO:0007669"/>
    <property type="project" value="UniProtKB-SubCell"/>
</dbReference>
<feature type="transmembrane region" description="Helical" evidence="7">
    <location>
        <begin position="138"/>
        <end position="160"/>
    </location>
</feature>
<dbReference type="CDD" id="cd06173">
    <property type="entry name" value="MFS_MefA_like"/>
    <property type="match status" value="1"/>
</dbReference>
<dbReference type="RefSeq" id="WP_170316850.1">
    <property type="nucleotide sequence ID" value="NZ_BAAABN010000020.1"/>
</dbReference>
<dbReference type="AlphaFoldDB" id="A0A5M3VZ24"/>
<feature type="transmembrane region" description="Helical" evidence="7">
    <location>
        <begin position="218"/>
        <end position="239"/>
    </location>
</feature>
<keyword evidence="9" id="KW-1185">Reference proteome</keyword>
<evidence type="ECO:0000256" key="6">
    <source>
        <dbReference type="ARBA" id="ARBA00023136"/>
    </source>
</evidence>
<comment type="caution">
    <text evidence="8">The sequence shown here is derived from an EMBL/GenBank/DDBJ whole genome shotgun (WGS) entry which is preliminary data.</text>
</comment>